<dbReference type="GO" id="GO:0015074">
    <property type="term" value="P:DNA integration"/>
    <property type="evidence" value="ECO:0007669"/>
    <property type="project" value="InterPro"/>
</dbReference>
<evidence type="ECO:0000259" key="1">
    <source>
        <dbReference type="Pfam" id="PF01498"/>
    </source>
</evidence>
<dbReference type="Pfam" id="PF01498">
    <property type="entry name" value="HTH_Tnp_Tc3_2"/>
    <property type="match status" value="1"/>
</dbReference>
<dbReference type="GO" id="GO:0006313">
    <property type="term" value="P:DNA transposition"/>
    <property type="evidence" value="ECO:0007669"/>
    <property type="project" value="InterPro"/>
</dbReference>
<dbReference type="Proteomes" id="UP000219369">
    <property type="component" value="Unassembled WGS sequence"/>
</dbReference>
<dbReference type="AlphaFoldDB" id="A0A2H3T8I2"/>
<sequence>MSQPRPDVHQPQSLISFNAGKLTEPWTKSVVLGVLENLRFSRFGGEISRTTIRRVIRYHYGRKWRAMQRIPLSRETARQRFLWCQAWREDIDELLETIFSDESPHEEEDILL</sequence>
<proteinExistence type="predicted"/>
<dbReference type="InterPro" id="IPR002492">
    <property type="entry name" value="Transposase_Tc1-like"/>
</dbReference>
<feature type="domain" description="Transposase Tc1-like" evidence="1">
    <location>
        <begin position="42"/>
        <end position="88"/>
    </location>
</feature>
<gene>
    <name evidence="2" type="ORF">FRV6_08984</name>
</gene>
<organism evidence="2 3">
    <name type="scientific">Fusarium oxysporum</name>
    <name type="common">Fusarium vascular wilt</name>
    <dbReference type="NCBI Taxonomy" id="5507"/>
    <lineage>
        <taxon>Eukaryota</taxon>
        <taxon>Fungi</taxon>
        <taxon>Dikarya</taxon>
        <taxon>Ascomycota</taxon>
        <taxon>Pezizomycotina</taxon>
        <taxon>Sordariomycetes</taxon>
        <taxon>Hypocreomycetidae</taxon>
        <taxon>Hypocreales</taxon>
        <taxon>Nectriaceae</taxon>
        <taxon>Fusarium</taxon>
        <taxon>Fusarium oxysporum species complex</taxon>
    </lineage>
</organism>
<accession>A0A2H3T8I2</accession>
<dbReference type="OrthoDB" id="5163495at2759"/>
<reference evidence="3" key="1">
    <citation type="submission" date="2016-09" db="EMBL/GenBank/DDBJ databases">
        <authorList>
            <person name="Guldener U."/>
        </authorList>
    </citation>
    <scope>NUCLEOTIDE SEQUENCE [LARGE SCALE GENOMIC DNA]</scope>
    <source>
        <strain evidence="3">V64-1</strain>
    </source>
</reference>
<evidence type="ECO:0000313" key="2">
    <source>
        <dbReference type="EMBL" id="SCO84857.1"/>
    </source>
</evidence>
<protein>
    <recommendedName>
        <fullName evidence="1">Transposase Tc1-like domain-containing protein</fullName>
    </recommendedName>
</protein>
<dbReference type="EMBL" id="FMJY01000005">
    <property type="protein sequence ID" value="SCO84857.1"/>
    <property type="molecule type" value="Genomic_DNA"/>
</dbReference>
<evidence type="ECO:0000313" key="3">
    <source>
        <dbReference type="Proteomes" id="UP000219369"/>
    </source>
</evidence>
<dbReference type="GO" id="GO:0003677">
    <property type="term" value="F:DNA binding"/>
    <property type="evidence" value="ECO:0007669"/>
    <property type="project" value="InterPro"/>
</dbReference>
<name>A0A2H3T8I2_FUSOX</name>